<evidence type="ECO:0000313" key="3">
    <source>
        <dbReference type="Proteomes" id="UP001611383"/>
    </source>
</evidence>
<gene>
    <name evidence="2" type="ORF">F0U60_11965</name>
</gene>
<proteinExistence type="predicted"/>
<sequence length="106" mass="10808">MRGRGLALQAGATRVSTPRGLGGPRAGASLASAGARLRCSRIARIPPPAITYASTRRLPPHLTQTNTSKSNVLLSNSAQSTRGVPSFIRSLLAATSCLALASSSPA</sequence>
<dbReference type="Proteomes" id="UP001611383">
    <property type="component" value="Chromosome"/>
</dbReference>
<dbReference type="EMBL" id="CP043494">
    <property type="protein sequence ID" value="WNG44728.1"/>
    <property type="molecule type" value="Genomic_DNA"/>
</dbReference>
<keyword evidence="3" id="KW-1185">Reference proteome</keyword>
<protein>
    <submittedName>
        <fullName evidence="2">Uncharacterized protein</fullName>
    </submittedName>
</protein>
<accession>A0ABY9WN90</accession>
<organism evidence="2 3">
    <name type="scientific">Archangium minus</name>
    <dbReference type="NCBI Taxonomy" id="83450"/>
    <lineage>
        <taxon>Bacteria</taxon>
        <taxon>Pseudomonadati</taxon>
        <taxon>Myxococcota</taxon>
        <taxon>Myxococcia</taxon>
        <taxon>Myxococcales</taxon>
        <taxon>Cystobacterineae</taxon>
        <taxon>Archangiaceae</taxon>
        <taxon>Archangium</taxon>
    </lineage>
</organism>
<name>A0ABY9WN90_9BACT</name>
<evidence type="ECO:0000313" key="2">
    <source>
        <dbReference type="EMBL" id="WNG44728.1"/>
    </source>
</evidence>
<feature type="region of interest" description="Disordered" evidence="1">
    <location>
        <begin position="1"/>
        <end position="27"/>
    </location>
</feature>
<evidence type="ECO:0000256" key="1">
    <source>
        <dbReference type="SAM" id="MobiDB-lite"/>
    </source>
</evidence>
<reference evidence="2 3" key="1">
    <citation type="submission" date="2019-08" db="EMBL/GenBank/DDBJ databases">
        <title>Archangium and Cystobacter genomes.</title>
        <authorList>
            <person name="Chen I.-C.K."/>
            <person name="Wielgoss S."/>
        </authorList>
    </citation>
    <scope>NUCLEOTIDE SEQUENCE [LARGE SCALE GENOMIC DNA]</scope>
    <source>
        <strain evidence="2 3">Cbm 6</strain>
    </source>
</reference>